<evidence type="ECO:0008006" key="5">
    <source>
        <dbReference type="Google" id="ProtNLM"/>
    </source>
</evidence>
<gene>
    <name evidence="3" type="ORF">FHR75_001783</name>
</gene>
<feature type="transmembrane region" description="Helical" evidence="2">
    <location>
        <begin position="311"/>
        <end position="329"/>
    </location>
</feature>
<dbReference type="RefSeq" id="WP_183391019.1">
    <property type="nucleotide sequence ID" value="NZ_JACHVY010000001.1"/>
</dbReference>
<feature type="transmembrane region" description="Helical" evidence="2">
    <location>
        <begin position="341"/>
        <end position="358"/>
    </location>
</feature>
<reference evidence="3 4" key="2">
    <citation type="submission" date="2020-08" db="EMBL/GenBank/DDBJ databases">
        <authorList>
            <person name="Partida-Martinez L."/>
            <person name="Huntemann M."/>
            <person name="Clum A."/>
            <person name="Wang J."/>
            <person name="Palaniappan K."/>
            <person name="Ritter S."/>
            <person name="Chen I.-M."/>
            <person name="Stamatis D."/>
            <person name="Reddy T."/>
            <person name="O'Malley R."/>
            <person name="Daum C."/>
            <person name="Shapiro N."/>
            <person name="Ivanova N."/>
            <person name="Kyrpides N."/>
            <person name="Woyke T."/>
        </authorList>
    </citation>
    <scope>NUCLEOTIDE SEQUENCE [LARGE SCALE GENOMIC DNA]</scope>
    <source>
        <strain evidence="3 4">AS2.23</strain>
    </source>
</reference>
<keyword evidence="2" id="KW-1133">Transmembrane helix</keyword>
<evidence type="ECO:0000256" key="1">
    <source>
        <dbReference type="SAM" id="MobiDB-lite"/>
    </source>
</evidence>
<feature type="transmembrane region" description="Helical" evidence="2">
    <location>
        <begin position="268"/>
        <end position="291"/>
    </location>
</feature>
<name>A0A7W4TL97_KINRA</name>
<feature type="region of interest" description="Disordered" evidence="1">
    <location>
        <begin position="1"/>
        <end position="32"/>
    </location>
</feature>
<dbReference type="AlphaFoldDB" id="A0A7W4TL97"/>
<dbReference type="Pfam" id="PF09852">
    <property type="entry name" value="DUF2079"/>
    <property type="match status" value="2"/>
</dbReference>
<dbReference type="InterPro" id="IPR018650">
    <property type="entry name" value="STSV1_Orf64"/>
</dbReference>
<dbReference type="EMBL" id="JACHVY010000001">
    <property type="protein sequence ID" value="MBB2900995.1"/>
    <property type="molecule type" value="Genomic_DNA"/>
</dbReference>
<evidence type="ECO:0000313" key="3">
    <source>
        <dbReference type="EMBL" id="MBB2900995.1"/>
    </source>
</evidence>
<dbReference type="Proteomes" id="UP000533269">
    <property type="component" value="Unassembled WGS sequence"/>
</dbReference>
<protein>
    <recommendedName>
        <fullName evidence="5">DUF2079 domain-containing protein</fullName>
    </recommendedName>
</protein>
<keyword evidence="2" id="KW-0812">Transmembrane</keyword>
<feature type="transmembrane region" description="Helical" evidence="2">
    <location>
        <begin position="220"/>
        <end position="242"/>
    </location>
</feature>
<comment type="caution">
    <text evidence="3">The sequence shown here is derived from an EMBL/GenBank/DDBJ whole genome shotgun (WGS) entry which is preliminary data.</text>
</comment>
<evidence type="ECO:0000256" key="2">
    <source>
        <dbReference type="SAM" id="Phobius"/>
    </source>
</evidence>
<organism evidence="3 4">
    <name type="scientific">Kineococcus radiotolerans</name>
    <dbReference type="NCBI Taxonomy" id="131568"/>
    <lineage>
        <taxon>Bacteria</taxon>
        <taxon>Bacillati</taxon>
        <taxon>Actinomycetota</taxon>
        <taxon>Actinomycetes</taxon>
        <taxon>Kineosporiales</taxon>
        <taxon>Kineosporiaceae</taxon>
        <taxon>Kineococcus</taxon>
    </lineage>
</organism>
<evidence type="ECO:0000313" key="4">
    <source>
        <dbReference type="Proteomes" id="UP000533269"/>
    </source>
</evidence>
<proteinExistence type="predicted"/>
<reference evidence="3 4" key="1">
    <citation type="submission" date="2020-08" db="EMBL/GenBank/DDBJ databases">
        <title>The Agave Microbiome: Exploring the role of microbial communities in plant adaptations to desert environments.</title>
        <authorList>
            <person name="Partida-Martinez L.P."/>
        </authorList>
    </citation>
    <scope>NUCLEOTIDE SEQUENCE [LARGE SCALE GENOMIC DNA]</scope>
    <source>
        <strain evidence="3 4">AS2.23</strain>
    </source>
</reference>
<accession>A0A7W4TL97</accession>
<sequence length="476" mass="48376">MGTRTGGGAPAVVVDRRDAPADPPGAHRARGPSAAAGLVSTALCAAVGTGQFQRGDAHAYDLGIFSQSAASWAAGHLPTSGVLGGKALLGDHFSPLTAVFGAAWALWPDPRVLIWLQAVLLGLGTALVTRAAVRHLPPAGAAGVAAGALLAHGTLAAARFDVHEVALAVPFLALTATALLEHRHRAAALWALPLLLVKEDLSATVLVVAAVVFARGRRRLGLLLAAAALAGLLLAVTTMALVSPGHGLARLDSFGGAAVAGTSATRRVLLVVAVVVGGGVLWVRSPVALLAVPTLAWRLASETPTYTSSSLHYGAVLAPVAGVALVDVLRRLPRGRPAARLAPWWCALCCAGTTLVVLPPSSLPPVLSAAGWRTGPRVADLRSAASVVPVGAAVAADNSSAAYLLGPAGGDHDVRGWSADQPLRDLPEWVVLSTDRSSPGTPLARSRAWLAQVRQVPGVSVREVGATAVVHLPPVR</sequence>
<keyword evidence="2" id="KW-0472">Membrane</keyword>